<comment type="caution">
    <text evidence="12">The sequence shown here is derived from an EMBL/GenBank/DDBJ whole genome shotgun (WGS) entry which is preliminary data.</text>
</comment>
<evidence type="ECO:0000256" key="3">
    <source>
        <dbReference type="ARBA" id="ARBA00022553"/>
    </source>
</evidence>
<dbReference type="GO" id="GO:0004674">
    <property type="term" value="F:protein serine/threonine kinase activity"/>
    <property type="evidence" value="ECO:0007669"/>
    <property type="project" value="UniProtKB-KW"/>
</dbReference>
<dbReference type="Gene3D" id="1.10.510.10">
    <property type="entry name" value="Transferase(Phosphotransferase) domain 1"/>
    <property type="match status" value="2"/>
</dbReference>
<evidence type="ECO:0000256" key="8">
    <source>
        <dbReference type="ARBA" id="ARBA00047899"/>
    </source>
</evidence>
<dbReference type="FunFam" id="3.30.200.20:FF:000042">
    <property type="entry name" value="Aurora kinase A"/>
    <property type="match status" value="1"/>
</dbReference>
<dbReference type="GO" id="GO:0035556">
    <property type="term" value="P:intracellular signal transduction"/>
    <property type="evidence" value="ECO:0007669"/>
    <property type="project" value="TreeGrafter"/>
</dbReference>
<organism evidence="12 13">
    <name type="scientific">Euplotes crassus</name>
    <dbReference type="NCBI Taxonomy" id="5936"/>
    <lineage>
        <taxon>Eukaryota</taxon>
        <taxon>Sar</taxon>
        <taxon>Alveolata</taxon>
        <taxon>Ciliophora</taxon>
        <taxon>Intramacronucleata</taxon>
        <taxon>Spirotrichea</taxon>
        <taxon>Hypotrichia</taxon>
        <taxon>Euplotida</taxon>
        <taxon>Euplotidae</taxon>
        <taxon>Moneuplotes</taxon>
    </lineage>
</organism>
<keyword evidence="3" id="KW-0597">Phosphoprotein</keyword>
<dbReference type="EMBL" id="CAMPGE010006555">
    <property type="protein sequence ID" value="CAI2365413.1"/>
    <property type="molecule type" value="Genomic_DNA"/>
</dbReference>
<keyword evidence="2" id="KW-0723">Serine/threonine-protein kinase</keyword>
<sequence>MEAFKAPEIQRKKTIVKATHKNVLRKCYLNLQKNFSDNNNDDMPGINLFNSDFNFSLPKSTEIGVNADFTWNKIVKAAIARKAKSIMEPPTTQEMIGKGLISDLDALSDESDDEDCDFRRMESTLTGNVRPEYNEKPEIKRIHSHSWNASGNQFSESPKVQSGWNSPRLCELYPDISINDFEIIKFIGRGSFSVINLANFTKDNQNYALKQCRKEDISRSNKITNLMREKDILSVLDHQNMIRLEETFQDDTNLYFCFQYYQYGDLSALIRSKKKLNLDQTRFYAMELINALEYLRDLNIVHRDIKPENIMIDNNFHCKLGDFGCAKVIDPEAVKEEINQKCGKENDVFEVEQNYESFFDSTDDTDNDFDIPGDFKQATFVGTPLYISPEMLEHSIAHFSSDLWSLGCVIYQCLLGYPPFKGSTERIVFEEILNCQIEIPIDIDAAAEDLILKLLSINPLERLGAGEEGSINDFEVLKSHVFFNGYDFNDINNQNPPIESILHTQLSQEDDYDDLIFSPE</sequence>
<dbReference type="InterPro" id="IPR017441">
    <property type="entry name" value="Protein_kinase_ATP_BS"/>
</dbReference>
<dbReference type="PROSITE" id="PS00108">
    <property type="entry name" value="PROTEIN_KINASE_ST"/>
    <property type="match status" value="1"/>
</dbReference>
<keyword evidence="13" id="KW-1185">Reference proteome</keyword>
<evidence type="ECO:0000256" key="7">
    <source>
        <dbReference type="ARBA" id="ARBA00022840"/>
    </source>
</evidence>
<feature type="binding site" evidence="10">
    <location>
        <position position="210"/>
    </location>
    <ligand>
        <name>ATP</name>
        <dbReference type="ChEBI" id="CHEBI:30616"/>
    </ligand>
</feature>
<dbReference type="Proteomes" id="UP001295684">
    <property type="component" value="Unassembled WGS sequence"/>
</dbReference>
<dbReference type="InterPro" id="IPR050236">
    <property type="entry name" value="Ser_Thr_kinase_AGC"/>
</dbReference>
<keyword evidence="6" id="KW-0418">Kinase</keyword>
<dbReference type="GO" id="GO:0007010">
    <property type="term" value="P:cytoskeleton organization"/>
    <property type="evidence" value="ECO:0007669"/>
    <property type="project" value="UniProtKB-ARBA"/>
</dbReference>
<evidence type="ECO:0000313" key="12">
    <source>
        <dbReference type="EMBL" id="CAI2365413.1"/>
    </source>
</evidence>
<keyword evidence="7 10" id="KW-0067">ATP-binding</keyword>
<dbReference type="FunFam" id="1.10.510.10:FF:000024">
    <property type="entry name" value="Probable serine/threonine-protein kinase cot-1"/>
    <property type="match status" value="1"/>
</dbReference>
<evidence type="ECO:0000256" key="1">
    <source>
        <dbReference type="ARBA" id="ARBA00012513"/>
    </source>
</evidence>
<evidence type="ECO:0000256" key="4">
    <source>
        <dbReference type="ARBA" id="ARBA00022679"/>
    </source>
</evidence>
<evidence type="ECO:0000256" key="2">
    <source>
        <dbReference type="ARBA" id="ARBA00022527"/>
    </source>
</evidence>
<name>A0AAD1XCF9_EUPCR</name>
<dbReference type="PROSITE" id="PS00107">
    <property type="entry name" value="PROTEIN_KINASE_ATP"/>
    <property type="match status" value="1"/>
</dbReference>
<evidence type="ECO:0000256" key="10">
    <source>
        <dbReference type="PROSITE-ProRule" id="PRU10141"/>
    </source>
</evidence>
<comment type="catalytic activity">
    <reaction evidence="8">
        <text>L-threonyl-[protein] + ATP = O-phospho-L-threonyl-[protein] + ADP + H(+)</text>
        <dbReference type="Rhea" id="RHEA:46608"/>
        <dbReference type="Rhea" id="RHEA-COMP:11060"/>
        <dbReference type="Rhea" id="RHEA-COMP:11605"/>
        <dbReference type="ChEBI" id="CHEBI:15378"/>
        <dbReference type="ChEBI" id="CHEBI:30013"/>
        <dbReference type="ChEBI" id="CHEBI:30616"/>
        <dbReference type="ChEBI" id="CHEBI:61977"/>
        <dbReference type="ChEBI" id="CHEBI:456216"/>
        <dbReference type="EC" id="2.7.11.1"/>
    </reaction>
</comment>
<keyword evidence="4" id="KW-0808">Transferase</keyword>
<accession>A0AAD1XCF9</accession>
<proteinExistence type="predicted"/>
<comment type="catalytic activity">
    <reaction evidence="9">
        <text>L-seryl-[protein] + ATP = O-phospho-L-seryl-[protein] + ADP + H(+)</text>
        <dbReference type="Rhea" id="RHEA:17989"/>
        <dbReference type="Rhea" id="RHEA-COMP:9863"/>
        <dbReference type="Rhea" id="RHEA-COMP:11604"/>
        <dbReference type="ChEBI" id="CHEBI:15378"/>
        <dbReference type="ChEBI" id="CHEBI:29999"/>
        <dbReference type="ChEBI" id="CHEBI:30616"/>
        <dbReference type="ChEBI" id="CHEBI:83421"/>
        <dbReference type="ChEBI" id="CHEBI:456216"/>
        <dbReference type="EC" id="2.7.11.1"/>
    </reaction>
</comment>
<feature type="domain" description="Protein kinase" evidence="11">
    <location>
        <begin position="181"/>
        <end position="483"/>
    </location>
</feature>
<dbReference type="InterPro" id="IPR000719">
    <property type="entry name" value="Prot_kinase_dom"/>
</dbReference>
<dbReference type="GO" id="GO:0005524">
    <property type="term" value="F:ATP binding"/>
    <property type="evidence" value="ECO:0007669"/>
    <property type="project" value="UniProtKB-UniRule"/>
</dbReference>
<dbReference type="InterPro" id="IPR008271">
    <property type="entry name" value="Ser/Thr_kinase_AS"/>
</dbReference>
<dbReference type="InterPro" id="IPR011009">
    <property type="entry name" value="Kinase-like_dom_sf"/>
</dbReference>
<dbReference type="Gene3D" id="3.30.200.20">
    <property type="entry name" value="Phosphorylase Kinase, domain 1"/>
    <property type="match status" value="1"/>
</dbReference>
<keyword evidence="5 10" id="KW-0547">Nucleotide-binding</keyword>
<dbReference type="SUPFAM" id="SSF56112">
    <property type="entry name" value="Protein kinase-like (PK-like)"/>
    <property type="match status" value="1"/>
</dbReference>
<dbReference type="AlphaFoldDB" id="A0AAD1XCF9"/>
<evidence type="ECO:0000256" key="6">
    <source>
        <dbReference type="ARBA" id="ARBA00022777"/>
    </source>
</evidence>
<evidence type="ECO:0000313" key="13">
    <source>
        <dbReference type="Proteomes" id="UP001295684"/>
    </source>
</evidence>
<dbReference type="PANTHER" id="PTHR24356:SF163">
    <property type="entry name" value="3-PHOSPHOINOSITIDE-DEPENDENT PROTEIN KINASE 1-RELATED"/>
    <property type="match status" value="1"/>
</dbReference>
<dbReference type="SMART" id="SM00220">
    <property type="entry name" value="S_TKc"/>
    <property type="match status" value="1"/>
</dbReference>
<dbReference type="Pfam" id="PF00069">
    <property type="entry name" value="Pkinase"/>
    <property type="match status" value="2"/>
</dbReference>
<protein>
    <recommendedName>
        <fullName evidence="1">non-specific serine/threonine protein kinase</fullName>
        <ecNumber evidence="1">2.7.11.1</ecNumber>
    </recommendedName>
</protein>
<evidence type="ECO:0000256" key="9">
    <source>
        <dbReference type="ARBA" id="ARBA00048679"/>
    </source>
</evidence>
<dbReference type="EC" id="2.7.11.1" evidence="1"/>
<gene>
    <name evidence="12" type="ORF">ECRASSUSDP1_LOCUS6751</name>
</gene>
<dbReference type="PROSITE" id="PS50011">
    <property type="entry name" value="PROTEIN_KINASE_DOM"/>
    <property type="match status" value="1"/>
</dbReference>
<evidence type="ECO:0000256" key="5">
    <source>
        <dbReference type="ARBA" id="ARBA00022741"/>
    </source>
</evidence>
<evidence type="ECO:0000259" key="11">
    <source>
        <dbReference type="PROSITE" id="PS50011"/>
    </source>
</evidence>
<dbReference type="PANTHER" id="PTHR24356">
    <property type="entry name" value="SERINE/THREONINE-PROTEIN KINASE"/>
    <property type="match status" value="1"/>
</dbReference>
<reference evidence="12" key="1">
    <citation type="submission" date="2023-07" db="EMBL/GenBank/DDBJ databases">
        <authorList>
            <consortium name="AG Swart"/>
            <person name="Singh M."/>
            <person name="Singh A."/>
            <person name="Seah K."/>
            <person name="Emmerich C."/>
        </authorList>
    </citation>
    <scope>NUCLEOTIDE SEQUENCE</scope>
    <source>
        <strain evidence="12">DP1</strain>
    </source>
</reference>